<accession>A0A4V6PWN2</accession>
<reference evidence="2 3" key="1">
    <citation type="submission" date="2019-03" db="EMBL/GenBank/DDBJ databases">
        <title>Genomic Encyclopedia of Type Strains, Phase IV (KMG-IV): sequencing the most valuable type-strain genomes for metagenomic binning, comparative biology and taxonomic classification.</title>
        <authorList>
            <person name="Goeker M."/>
        </authorList>
    </citation>
    <scope>NUCLEOTIDE SEQUENCE [LARGE SCALE GENOMIC DNA]</scope>
    <source>
        <strain evidence="2 3">DSM 103792</strain>
    </source>
</reference>
<sequence>MALVNCERDGAIAIVTLNRPEKKNALNLPMFVAIDECIRRLHRDRSLRAVVLTAEGEDFCTGLDVQSVMASPVSALRLLWKWLPGNANLAQRVSVGWRRLPVPVIAAIQGRCWGGGLQIALGADQRMVAPDASLSVMEARWGLIPDMGGTLALRELLSIEHAKQLAINGDTLSAEQAQQIGLVTSVADSPLDAAVKEAKRMVEYSPDAVAAVKRLYRKAWTPNERAILARESFYQWRILLGRNQRIKAANNRRDEPQAFVKRSRW</sequence>
<dbReference type="Pfam" id="PF00378">
    <property type="entry name" value="ECH_1"/>
    <property type="match status" value="1"/>
</dbReference>
<comment type="similarity">
    <text evidence="1">Belongs to the enoyl-CoA hydratase/isomerase family.</text>
</comment>
<proteinExistence type="inferred from homology"/>
<evidence type="ECO:0000313" key="2">
    <source>
        <dbReference type="EMBL" id="TDQ45427.1"/>
    </source>
</evidence>
<dbReference type="OrthoDB" id="9777711at2"/>
<comment type="caution">
    <text evidence="2">The sequence shown here is derived from an EMBL/GenBank/DDBJ whole genome shotgun (WGS) entry which is preliminary data.</text>
</comment>
<evidence type="ECO:0000256" key="1">
    <source>
        <dbReference type="ARBA" id="ARBA00005254"/>
    </source>
</evidence>
<dbReference type="AlphaFoldDB" id="A0A4V6PWN2"/>
<dbReference type="Gene3D" id="3.90.226.10">
    <property type="entry name" value="2-enoyl-CoA Hydratase, Chain A, domain 1"/>
    <property type="match status" value="1"/>
</dbReference>
<dbReference type="RefSeq" id="WP_133592693.1">
    <property type="nucleotide sequence ID" value="NZ_CP037953.1"/>
</dbReference>
<dbReference type="GO" id="GO:0016853">
    <property type="term" value="F:isomerase activity"/>
    <property type="evidence" value="ECO:0007669"/>
    <property type="project" value="InterPro"/>
</dbReference>
<evidence type="ECO:0000313" key="3">
    <source>
        <dbReference type="Proteomes" id="UP000295375"/>
    </source>
</evidence>
<dbReference type="InterPro" id="IPR029045">
    <property type="entry name" value="ClpP/crotonase-like_dom_sf"/>
</dbReference>
<protein>
    <submittedName>
        <fullName evidence="2">Enoyl-CoA hydratase/carnithine racemase</fullName>
    </submittedName>
</protein>
<dbReference type="EMBL" id="SNYM01000020">
    <property type="protein sequence ID" value="TDQ45427.1"/>
    <property type="molecule type" value="Genomic_DNA"/>
</dbReference>
<keyword evidence="3" id="KW-1185">Reference proteome</keyword>
<dbReference type="SUPFAM" id="SSF52096">
    <property type="entry name" value="ClpP/crotonase"/>
    <property type="match status" value="1"/>
</dbReference>
<name>A0A4V6PWN2_9GAMM</name>
<organism evidence="2 3">
    <name type="scientific">Permianibacter aggregans</name>
    <dbReference type="NCBI Taxonomy" id="1510150"/>
    <lineage>
        <taxon>Bacteria</taxon>
        <taxon>Pseudomonadati</taxon>
        <taxon>Pseudomonadota</taxon>
        <taxon>Gammaproteobacteria</taxon>
        <taxon>Pseudomonadales</taxon>
        <taxon>Pseudomonadaceae</taxon>
        <taxon>Permianibacter</taxon>
    </lineage>
</organism>
<dbReference type="PANTHER" id="PTHR43149">
    <property type="entry name" value="ENOYL-COA HYDRATASE"/>
    <property type="match status" value="1"/>
</dbReference>
<dbReference type="InterPro" id="IPR045002">
    <property type="entry name" value="Ech1-like"/>
</dbReference>
<gene>
    <name evidence="2" type="ORF">EV696_1204</name>
</gene>
<dbReference type="PANTHER" id="PTHR43149:SF1">
    <property type="entry name" value="DELTA(3,5)-DELTA(2,4)-DIENOYL-COA ISOMERASE, MITOCHONDRIAL"/>
    <property type="match status" value="1"/>
</dbReference>
<dbReference type="NCBIfam" id="NF005699">
    <property type="entry name" value="PRK07509.1"/>
    <property type="match status" value="1"/>
</dbReference>
<dbReference type="Proteomes" id="UP000295375">
    <property type="component" value="Unassembled WGS sequence"/>
</dbReference>
<dbReference type="CDD" id="cd06558">
    <property type="entry name" value="crotonase-like"/>
    <property type="match status" value="1"/>
</dbReference>
<dbReference type="InterPro" id="IPR001753">
    <property type="entry name" value="Enoyl-CoA_hydra/iso"/>
</dbReference>